<dbReference type="Pfam" id="PF13524">
    <property type="entry name" value="Glyco_trans_1_2"/>
    <property type="match status" value="1"/>
</dbReference>
<gene>
    <name evidence="2" type="ORF">A2228_00755</name>
</gene>
<accession>A0A1F5F6W7</accession>
<organism evidence="2 3">
    <name type="scientific">Candidatus Collierbacteria bacterium RIFOXYA2_FULL_46_10</name>
    <dbReference type="NCBI Taxonomy" id="1817726"/>
    <lineage>
        <taxon>Bacteria</taxon>
        <taxon>Candidatus Collieribacteriota</taxon>
    </lineage>
</organism>
<dbReference type="Proteomes" id="UP000176191">
    <property type="component" value="Unassembled WGS sequence"/>
</dbReference>
<dbReference type="InterPro" id="IPR055259">
    <property type="entry name" value="YkvP/CgeB_Glyco_trans-like"/>
</dbReference>
<feature type="domain" description="Spore protein YkvP/CgeB glycosyl transferase-like" evidence="1">
    <location>
        <begin position="222"/>
        <end position="363"/>
    </location>
</feature>
<comment type="caution">
    <text evidence="2">The sequence shown here is derived from an EMBL/GenBank/DDBJ whole genome shotgun (WGS) entry which is preliminary data.</text>
</comment>
<proteinExistence type="predicted"/>
<evidence type="ECO:0000259" key="1">
    <source>
        <dbReference type="Pfam" id="PF13524"/>
    </source>
</evidence>
<dbReference type="EMBL" id="MFAK01000008">
    <property type="protein sequence ID" value="OGD75360.1"/>
    <property type="molecule type" value="Genomic_DNA"/>
</dbReference>
<evidence type="ECO:0000313" key="3">
    <source>
        <dbReference type="Proteomes" id="UP000176191"/>
    </source>
</evidence>
<evidence type="ECO:0000313" key="2">
    <source>
        <dbReference type="EMBL" id="OGD75360.1"/>
    </source>
</evidence>
<reference evidence="2 3" key="1">
    <citation type="journal article" date="2016" name="Nat. Commun.">
        <title>Thousands of microbial genomes shed light on interconnected biogeochemical processes in an aquifer system.</title>
        <authorList>
            <person name="Anantharaman K."/>
            <person name="Brown C.T."/>
            <person name="Hug L.A."/>
            <person name="Sharon I."/>
            <person name="Castelle C.J."/>
            <person name="Probst A.J."/>
            <person name="Thomas B.C."/>
            <person name="Singh A."/>
            <person name="Wilkins M.J."/>
            <person name="Karaoz U."/>
            <person name="Brodie E.L."/>
            <person name="Williams K.H."/>
            <person name="Hubbard S.S."/>
            <person name="Banfield J.F."/>
        </authorList>
    </citation>
    <scope>NUCLEOTIDE SEQUENCE [LARGE SCALE GENOMIC DNA]</scope>
</reference>
<dbReference type="AlphaFoldDB" id="A0A1F5F6W7"/>
<protein>
    <recommendedName>
        <fullName evidence="1">Spore protein YkvP/CgeB glycosyl transferase-like domain-containing protein</fullName>
    </recommendedName>
</protein>
<sequence>MRMLIVDTYYPGFLRSFWKKQASPKDKSYRDQLLGLLTQRFGTSDYYSYNLRKIGVDVKDIVANDEVSQKTWAKENSVLYKSSTVLDKLRLLPYLYRFLGRPDWISDIVLAQVNHFHPNVVYLQDLSIIPPKTLKKIKLTGALLVGQIACPLPPTENLREFDLILTSFPHYVSLFRKKGIDSEYFRIGFESRLLDEIGPHKRIYDITFVGSFSPYHLAGTKLLESVARHLPVHIWGNGLEYLSPTSPLRAHYHGEAWGKEMYKILAKSKIVINRHISSAGKYANNMRLYESTGMGAMLMTEQRINLSNLFEPGKEVVTYRSSQELLSRLQYYLAHPKEREKIALAGQNRTRTEHTYVQRMKELDIILKKYYAKKRQS</sequence>
<name>A0A1F5F6W7_9BACT</name>